<evidence type="ECO:0000256" key="3">
    <source>
        <dbReference type="ARBA" id="ARBA00022676"/>
    </source>
</evidence>
<dbReference type="PANTHER" id="PTHR43646:SF2">
    <property type="entry name" value="GLYCOSYLTRANSFERASE 2-LIKE DOMAIN-CONTAINING PROTEIN"/>
    <property type="match status" value="1"/>
</dbReference>
<organism evidence="7 8">
    <name type="scientific">Rhodobacter calidifons</name>
    <dbReference type="NCBI Taxonomy" id="2715277"/>
    <lineage>
        <taxon>Bacteria</taxon>
        <taxon>Pseudomonadati</taxon>
        <taxon>Pseudomonadota</taxon>
        <taxon>Alphaproteobacteria</taxon>
        <taxon>Rhodobacterales</taxon>
        <taxon>Rhodobacter group</taxon>
        <taxon>Rhodobacter</taxon>
    </lineage>
</organism>
<protein>
    <submittedName>
        <fullName evidence="7">Glycosyltransferase family 2 protein</fullName>
    </submittedName>
</protein>
<gene>
    <name evidence="7" type="ORF">G8O29_09920</name>
</gene>
<name>A0ABX0G835_9RHOB</name>
<accession>A0ABX0G835</accession>
<reference evidence="7 8" key="1">
    <citation type="journal article" date="2022" name="Microorganisms">
        <title>Genome Sequence and Characterization of a Xanthorhodopsin-Containing, Aerobic Anoxygenic Phototrophic Rhodobacter Species, Isolated from Mesophilic Conditions at Yellowstone National Park.</title>
        <authorList>
            <person name="Kyndt J.A."/>
            <person name="Robertson S."/>
            <person name="Shoffstall I.B."/>
            <person name="Ramaley R.F."/>
            <person name="Meyer T.E."/>
        </authorList>
    </citation>
    <scope>NUCLEOTIDE SEQUENCE [LARGE SCALE GENOMIC DNA]</scope>
    <source>
        <strain evidence="7 8">M37P</strain>
    </source>
</reference>
<dbReference type="EMBL" id="JAANHS010000006">
    <property type="protein sequence ID" value="NHB77055.1"/>
    <property type="molecule type" value="Genomic_DNA"/>
</dbReference>
<evidence type="ECO:0000256" key="1">
    <source>
        <dbReference type="ARBA" id="ARBA00004236"/>
    </source>
</evidence>
<evidence type="ECO:0000256" key="5">
    <source>
        <dbReference type="ARBA" id="ARBA00023136"/>
    </source>
</evidence>
<keyword evidence="5" id="KW-0472">Membrane</keyword>
<dbReference type="SUPFAM" id="SSF53448">
    <property type="entry name" value="Nucleotide-diphospho-sugar transferases"/>
    <property type="match status" value="1"/>
</dbReference>
<dbReference type="RefSeq" id="WP_166403081.1">
    <property type="nucleotide sequence ID" value="NZ_JAANHS010000006.1"/>
</dbReference>
<sequence length="278" mass="30416">MHVYDISVIIPAHNEADWLARCIGALLAQDSSARSVEIIVVANACTDSTVAIARGFVPQIAARGWGTQVLDLAEAGKLNALNAGDRAATGRARLYLDADVTCDPDLLGQLIAALATEEPRYATGALAVAPARSWITRHYARVWTRLPFVQGGAVGAGLFAVNPAGRARWGAFPAIISDDTFVRLHFTPSERIEVPARYHWPMIEGLANLVRVRQRQDAGVEELRQRYPELMRNEGKPPVTIGALHAIATRMPVSFLVYLLVHFAVRLRPRESGWARGR</sequence>
<dbReference type="PANTHER" id="PTHR43646">
    <property type="entry name" value="GLYCOSYLTRANSFERASE"/>
    <property type="match status" value="1"/>
</dbReference>
<dbReference type="InterPro" id="IPR029044">
    <property type="entry name" value="Nucleotide-diphossugar_trans"/>
</dbReference>
<keyword evidence="3" id="KW-0328">Glycosyltransferase</keyword>
<dbReference type="InterPro" id="IPR001173">
    <property type="entry name" value="Glyco_trans_2-like"/>
</dbReference>
<keyword evidence="2" id="KW-1003">Cell membrane</keyword>
<keyword evidence="8" id="KW-1185">Reference proteome</keyword>
<proteinExistence type="predicted"/>
<dbReference type="Proteomes" id="UP001515660">
    <property type="component" value="Unassembled WGS sequence"/>
</dbReference>
<evidence type="ECO:0000256" key="2">
    <source>
        <dbReference type="ARBA" id="ARBA00022475"/>
    </source>
</evidence>
<evidence type="ECO:0000256" key="4">
    <source>
        <dbReference type="ARBA" id="ARBA00022679"/>
    </source>
</evidence>
<comment type="caution">
    <text evidence="7">The sequence shown here is derived from an EMBL/GenBank/DDBJ whole genome shotgun (WGS) entry which is preliminary data.</text>
</comment>
<comment type="subcellular location">
    <subcellularLocation>
        <location evidence="1">Cell membrane</location>
    </subcellularLocation>
</comment>
<dbReference type="Pfam" id="PF00535">
    <property type="entry name" value="Glycos_transf_2"/>
    <property type="match status" value="1"/>
</dbReference>
<feature type="domain" description="Glycosyltransferase 2-like" evidence="6">
    <location>
        <begin position="7"/>
        <end position="146"/>
    </location>
</feature>
<evidence type="ECO:0000259" key="6">
    <source>
        <dbReference type="Pfam" id="PF00535"/>
    </source>
</evidence>
<evidence type="ECO:0000313" key="8">
    <source>
        <dbReference type="Proteomes" id="UP001515660"/>
    </source>
</evidence>
<dbReference type="Gene3D" id="3.90.550.10">
    <property type="entry name" value="Spore Coat Polysaccharide Biosynthesis Protein SpsA, Chain A"/>
    <property type="match status" value="1"/>
</dbReference>
<keyword evidence="4" id="KW-0808">Transferase</keyword>
<evidence type="ECO:0000313" key="7">
    <source>
        <dbReference type="EMBL" id="NHB77055.1"/>
    </source>
</evidence>